<organism evidence="7 8">
    <name type="scientific">Stutzerimonas kirkiae</name>
    <dbReference type="NCBI Taxonomy" id="2211392"/>
    <lineage>
        <taxon>Bacteria</taxon>
        <taxon>Pseudomonadati</taxon>
        <taxon>Pseudomonadota</taxon>
        <taxon>Gammaproteobacteria</taxon>
        <taxon>Pseudomonadales</taxon>
        <taxon>Pseudomonadaceae</taxon>
        <taxon>Stutzerimonas</taxon>
    </lineage>
</organism>
<dbReference type="PANTHER" id="PTHR43133:SF63">
    <property type="entry name" value="RNA POLYMERASE SIGMA FACTOR FECI-RELATED"/>
    <property type="match status" value="1"/>
</dbReference>
<evidence type="ECO:0000313" key="7">
    <source>
        <dbReference type="EMBL" id="TBU90345.1"/>
    </source>
</evidence>
<keyword evidence="3" id="KW-0731">Sigma factor</keyword>
<feature type="domain" description="RNA polymerase sigma factor 70 region 4 type 2" evidence="6">
    <location>
        <begin position="112"/>
        <end position="163"/>
    </location>
</feature>
<proteinExistence type="inferred from homology"/>
<dbReference type="NCBIfam" id="NF009180">
    <property type="entry name" value="PRK12528.1"/>
    <property type="match status" value="1"/>
</dbReference>
<keyword evidence="8" id="KW-1185">Reference proteome</keyword>
<evidence type="ECO:0000313" key="8">
    <source>
        <dbReference type="Proteomes" id="UP000292639"/>
    </source>
</evidence>
<comment type="similarity">
    <text evidence="1">Belongs to the sigma-70 factor family. ECF subfamily.</text>
</comment>
<evidence type="ECO:0000259" key="5">
    <source>
        <dbReference type="Pfam" id="PF04542"/>
    </source>
</evidence>
<dbReference type="SUPFAM" id="SSF88946">
    <property type="entry name" value="Sigma2 domain of RNA polymerase sigma factors"/>
    <property type="match status" value="1"/>
</dbReference>
<protein>
    <submittedName>
        <fullName evidence="7">RNA polymerase subunit sigma</fullName>
    </submittedName>
</protein>
<dbReference type="InterPro" id="IPR013249">
    <property type="entry name" value="RNA_pol_sigma70_r4_t2"/>
</dbReference>
<dbReference type="GO" id="GO:0003677">
    <property type="term" value="F:DNA binding"/>
    <property type="evidence" value="ECO:0007669"/>
    <property type="project" value="InterPro"/>
</dbReference>
<sequence length="171" mass="19585">MSGVENLHSEYVGQLFRSHYGWLCKRLRRHLECSASAEDLASETFVQVLKAPAATPILEPRAFLTTISRRLLFQFWRRRDLERAYLETLIHEEEATTPTLEEQAQMLEALCEIDRLLDGLPARVKATFLLSQVDGLTYPQIASALGISQRSVSDYMAQAIKRCLRLSLERM</sequence>
<evidence type="ECO:0000256" key="4">
    <source>
        <dbReference type="ARBA" id="ARBA00023163"/>
    </source>
</evidence>
<dbReference type="SUPFAM" id="SSF88659">
    <property type="entry name" value="Sigma3 and sigma4 domains of RNA polymerase sigma factors"/>
    <property type="match status" value="1"/>
</dbReference>
<evidence type="ECO:0000256" key="2">
    <source>
        <dbReference type="ARBA" id="ARBA00023015"/>
    </source>
</evidence>
<name>A0A4V2KBZ5_9GAMM</name>
<dbReference type="Proteomes" id="UP000292639">
    <property type="component" value="Unassembled WGS sequence"/>
</dbReference>
<dbReference type="PANTHER" id="PTHR43133">
    <property type="entry name" value="RNA POLYMERASE ECF-TYPE SIGMA FACTO"/>
    <property type="match status" value="1"/>
</dbReference>
<dbReference type="RefSeq" id="WP_131185800.1">
    <property type="nucleotide sequence ID" value="NZ_QJUO01000036.1"/>
</dbReference>
<dbReference type="AlphaFoldDB" id="A0A4V2KBZ5"/>
<dbReference type="GO" id="GO:0006352">
    <property type="term" value="P:DNA-templated transcription initiation"/>
    <property type="evidence" value="ECO:0007669"/>
    <property type="project" value="InterPro"/>
</dbReference>
<evidence type="ECO:0000256" key="1">
    <source>
        <dbReference type="ARBA" id="ARBA00010641"/>
    </source>
</evidence>
<keyword evidence="2" id="KW-0805">Transcription regulation</keyword>
<dbReference type="InterPro" id="IPR036388">
    <property type="entry name" value="WH-like_DNA-bd_sf"/>
</dbReference>
<dbReference type="InterPro" id="IPR039425">
    <property type="entry name" value="RNA_pol_sigma-70-like"/>
</dbReference>
<evidence type="ECO:0000259" key="6">
    <source>
        <dbReference type="Pfam" id="PF08281"/>
    </source>
</evidence>
<dbReference type="InterPro" id="IPR014284">
    <property type="entry name" value="RNA_pol_sigma-70_dom"/>
</dbReference>
<comment type="caution">
    <text evidence="7">The sequence shown here is derived from an EMBL/GenBank/DDBJ whole genome shotgun (WGS) entry which is preliminary data.</text>
</comment>
<dbReference type="OrthoDB" id="9797134at2"/>
<accession>A0A4V2KBZ5</accession>
<dbReference type="NCBIfam" id="TIGR02937">
    <property type="entry name" value="sigma70-ECF"/>
    <property type="match status" value="1"/>
</dbReference>
<dbReference type="EMBL" id="QJUP01000030">
    <property type="protein sequence ID" value="TBU90345.1"/>
    <property type="molecule type" value="Genomic_DNA"/>
</dbReference>
<dbReference type="Gene3D" id="1.10.1740.10">
    <property type="match status" value="1"/>
</dbReference>
<gene>
    <name evidence="7" type="ORF">DNJ96_16840</name>
</gene>
<feature type="domain" description="RNA polymerase sigma-70 region 2" evidence="5">
    <location>
        <begin position="15"/>
        <end position="80"/>
    </location>
</feature>
<dbReference type="InterPro" id="IPR013325">
    <property type="entry name" value="RNA_pol_sigma_r2"/>
</dbReference>
<reference evidence="7 8" key="1">
    <citation type="submission" date="2018-06" db="EMBL/GenBank/DDBJ databases">
        <title>Three novel Pseudomonas species isolated from symptomatic oak.</title>
        <authorList>
            <person name="Bueno-Gonzalez V."/>
            <person name="Brady C."/>
        </authorList>
    </citation>
    <scope>NUCLEOTIDE SEQUENCE [LARGE SCALE GENOMIC DNA]</scope>
    <source>
        <strain evidence="7 8">P17C</strain>
    </source>
</reference>
<dbReference type="InterPro" id="IPR007627">
    <property type="entry name" value="RNA_pol_sigma70_r2"/>
</dbReference>
<dbReference type="Pfam" id="PF08281">
    <property type="entry name" value="Sigma70_r4_2"/>
    <property type="match status" value="1"/>
</dbReference>
<dbReference type="InterPro" id="IPR013324">
    <property type="entry name" value="RNA_pol_sigma_r3/r4-like"/>
</dbReference>
<dbReference type="Gene3D" id="1.10.10.10">
    <property type="entry name" value="Winged helix-like DNA-binding domain superfamily/Winged helix DNA-binding domain"/>
    <property type="match status" value="1"/>
</dbReference>
<keyword evidence="4" id="KW-0804">Transcription</keyword>
<evidence type="ECO:0000256" key="3">
    <source>
        <dbReference type="ARBA" id="ARBA00023082"/>
    </source>
</evidence>
<dbReference type="NCBIfam" id="NF008889">
    <property type="entry name" value="PRK11924.1-1"/>
    <property type="match status" value="1"/>
</dbReference>
<dbReference type="GO" id="GO:0016987">
    <property type="term" value="F:sigma factor activity"/>
    <property type="evidence" value="ECO:0007669"/>
    <property type="project" value="UniProtKB-KW"/>
</dbReference>
<dbReference type="Pfam" id="PF04542">
    <property type="entry name" value="Sigma70_r2"/>
    <property type="match status" value="1"/>
</dbReference>